<dbReference type="InterPro" id="IPR012337">
    <property type="entry name" value="RNaseH-like_sf"/>
</dbReference>
<gene>
    <name evidence="2" type="ORF">Tci_262414</name>
</gene>
<comment type="caution">
    <text evidence="2">The sequence shown here is derived from an EMBL/GenBank/DDBJ whole genome shotgun (WGS) entry which is preliminary data.</text>
</comment>
<dbReference type="InterPro" id="IPR039537">
    <property type="entry name" value="Retrotran_Ty1/copia-like"/>
</dbReference>
<proteinExistence type="predicted"/>
<dbReference type="PANTHER" id="PTHR42648">
    <property type="entry name" value="TRANSPOSASE, PUTATIVE-RELATED"/>
    <property type="match status" value="1"/>
</dbReference>
<dbReference type="CDD" id="cd09272">
    <property type="entry name" value="RNase_HI_RT_Ty1"/>
    <property type="match status" value="1"/>
</dbReference>
<dbReference type="PANTHER" id="PTHR42648:SF27">
    <property type="entry name" value="RNA-DIRECTED DNA POLYMERASE"/>
    <property type="match status" value="1"/>
</dbReference>
<dbReference type="Pfam" id="PF00665">
    <property type="entry name" value="rve"/>
    <property type="match status" value="1"/>
</dbReference>
<feature type="domain" description="Integrase catalytic" evidence="1">
    <location>
        <begin position="218"/>
        <end position="394"/>
    </location>
</feature>
<dbReference type="EMBL" id="BKCJ010079561">
    <property type="protein sequence ID" value="GEW90438.1"/>
    <property type="molecule type" value="Genomic_DNA"/>
</dbReference>
<evidence type="ECO:0000313" key="2">
    <source>
        <dbReference type="EMBL" id="GEW90438.1"/>
    </source>
</evidence>
<name>A0A699GZ94_TANCI</name>
<accession>A0A699GZ94</accession>
<sequence length="733" mass="84704">MTLSQSKYAEEILERAYMYRRLADALQYLTFTRSDISYVGQQLHVSPTSSLHTPMLIRQVAQSLVDPVVMTSTVVNKSVSRAFFKKQKLTGPNFINWYYNLRIMMSVEDKLTYLEHPIPVVLVPTLGQQLPPDVLATHTTWVKASKRYQRKMLHLRFMQIRAGMIQKNIHKNKKPQLAARGNNQWKGKTRLAYAPKPKIPLHQRRTILLKTRSPTTAMARKPYSHQVERAKDLLGLIHTDVCGPFRTVSRQGDSYFVTFTDDFSRYRCVYLLKHKHEVFETFKVFQKEVEIQLGKTIKSLHSDRGGEYMSQEFLDHLKEHDIIAHLTHPYTPQHNGVSERRNKTMLDMVRFMMSQTTLSKSFWDYAVESVARILNIVPTKKVEKTPYEVWHRKAPKMSYLRVWVVLVARNVEFFENSIITQEASGSLEDLKIIQDEDTHPSENTSLHHDEVDQEIDEPQSDINPIRRSTKTRHAPARMCLYVDAEENELGDLNEFANYKAALLDTEYDKWLVVMNVKMQSMKDNQVWDLVDLPLNGKIVGSKWLFKRRLIWMEIFHMENSKRGSIPMKDKPKLCKSQGASTPVEVKLMQRFPYAPVVGSIMVACYTDAGYMTDVDDCKSQTGYKSTKHRIFTTSSAKVEYIAASDVAEEAVWIRKLIYGLGVVPTNEEPKEMYCDDTGAITIANEPGIAKDARHYHAKVHFLREVIEFGDIVLEKVYTYDNVADPFTNALPFN</sequence>
<dbReference type="GO" id="GO:0003676">
    <property type="term" value="F:nucleic acid binding"/>
    <property type="evidence" value="ECO:0007669"/>
    <property type="project" value="InterPro"/>
</dbReference>
<dbReference type="Gene3D" id="3.30.420.10">
    <property type="entry name" value="Ribonuclease H-like superfamily/Ribonuclease H"/>
    <property type="match status" value="1"/>
</dbReference>
<dbReference type="SUPFAM" id="SSF53098">
    <property type="entry name" value="Ribonuclease H-like"/>
    <property type="match status" value="1"/>
</dbReference>
<organism evidence="2">
    <name type="scientific">Tanacetum cinerariifolium</name>
    <name type="common">Dalmatian daisy</name>
    <name type="synonym">Chrysanthemum cinerariifolium</name>
    <dbReference type="NCBI Taxonomy" id="118510"/>
    <lineage>
        <taxon>Eukaryota</taxon>
        <taxon>Viridiplantae</taxon>
        <taxon>Streptophyta</taxon>
        <taxon>Embryophyta</taxon>
        <taxon>Tracheophyta</taxon>
        <taxon>Spermatophyta</taxon>
        <taxon>Magnoliopsida</taxon>
        <taxon>eudicotyledons</taxon>
        <taxon>Gunneridae</taxon>
        <taxon>Pentapetalae</taxon>
        <taxon>asterids</taxon>
        <taxon>campanulids</taxon>
        <taxon>Asterales</taxon>
        <taxon>Asteraceae</taxon>
        <taxon>Asteroideae</taxon>
        <taxon>Anthemideae</taxon>
        <taxon>Anthemidinae</taxon>
        <taxon>Tanacetum</taxon>
    </lineage>
</organism>
<dbReference type="PROSITE" id="PS50994">
    <property type="entry name" value="INTEGRASE"/>
    <property type="match status" value="1"/>
</dbReference>
<evidence type="ECO:0000259" key="1">
    <source>
        <dbReference type="PROSITE" id="PS50994"/>
    </source>
</evidence>
<dbReference type="AlphaFoldDB" id="A0A699GZ94"/>
<dbReference type="InterPro" id="IPR036397">
    <property type="entry name" value="RNaseH_sf"/>
</dbReference>
<dbReference type="InterPro" id="IPR001584">
    <property type="entry name" value="Integrase_cat-core"/>
</dbReference>
<protein>
    <submittedName>
        <fullName evidence="2">Retrotransposon protein, putative, Ty1-copia subclass</fullName>
    </submittedName>
</protein>
<reference evidence="2" key="1">
    <citation type="journal article" date="2019" name="Sci. Rep.">
        <title>Draft genome of Tanacetum cinerariifolium, the natural source of mosquito coil.</title>
        <authorList>
            <person name="Yamashiro T."/>
            <person name="Shiraishi A."/>
            <person name="Satake H."/>
            <person name="Nakayama K."/>
        </authorList>
    </citation>
    <scope>NUCLEOTIDE SEQUENCE</scope>
</reference>
<dbReference type="GO" id="GO:0015074">
    <property type="term" value="P:DNA integration"/>
    <property type="evidence" value="ECO:0007669"/>
    <property type="project" value="InterPro"/>
</dbReference>